<reference evidence="6" key="1">
    <citation type="submission" date="2018-10" db="EMBL/GenBank/DDBJ databases">
        <title>Schaedlerella arabinophila gen. nov. sp. nov., isolated from the mouse intestinal tract and comparative analysis with the genome of the closely related altered Schaedler flora strain ASF502.</title>
        <authorList>
            <person name="Miyake S."/>
            <person name="Soh M."/>
            <person name="Seedorf H."/>
        </authorList>
    </citation>
    <scope>NUCLEOTIDE SEQUENCE [LARGE SCALE GENOMIC DNA]</scope>
    <source>
        <strain evidence="6">DSM 106076</strain>
    </source>
</reference>
<dbReference type="EMBL" id="RHJS01000002">
    <property type="protein sequence ID" value="RRK30896.1"/>
    <property type="molecule type" value="Genomic_DNA"/>
</dbReference>
<dbReference type="InterPro" id="IPR011006">
    <property type="entry name" value="CheY-like_superfamily"/>
</dbReference>
<evidence type="ECO:0000313" key="6">
    <source>
        <dbReference type="EMBL" id="RRK30896.1"/>
    </source>
</evidence>
<keyword evidence="3" id="KW-0597">Phosphoprotein</keyword>
<dbReference type="InterPro" id="IPR007492">
    <property type="entry name" value="LytTR_DNA-bd_dom"/>
</dbReference>
<dbReference type="PANTHER" id="PTHR37299">
    <property type="entry name" value="TRANSCRIPTIONAL REGULATOR-RELATED"/>
    <property type="match status" value="1"/>
</dbReference>
<evidence type="ECO:0000259" key="5">
    <source>
        <dbReference type="PROSITE" id="PS50930"/>
    </source>
</evidence>
<dbReference type="GO" id="GO:0000156">
    <property type="term" value="F:phosphorelay response regulator activity"/>
    <property type="evidence" value="ECO:0007669"/>
    <property type="project" value="InterPro"/>
</dbReference>
<dbReference type="InterPro" id="IPR046947">
    <property type="entry name" value="LytR-like"/>
</dbReference>
<dbReference type="RefSeq" id="WP_125126667.1">
    <property type="nucleotide sequence ID" value="NZ_RHJS01000002.1"/>
</dbReference>
<dbReference type="GO" id="GO:0003677">
    <property type="term" value="F:DNA binding"/>
    <property type="evidence" value="ECO:0007669"/>
    <property type="project" value="UniProtKB-KW"/>
</dbReference>
<comment type="caution">
    <text evidence="6">The sequence shown here is derived from an EMBL/GenBank/DDBJ whole genome shotgun (WGS) entry which is preliminary data.</text>
</comment>
<dbReference type="Pfam" id="PF04397">
    <property type="entry name" value="LytTR"/>
    <property type="match status" value="1"/>
</dbReference>
<organism evidence="6 7">
    <name type="scientific">Schaedlerella arabinosiphila</name>
    <dbReference type="NCBI Taxonomy" id="2044587"/>
    <lineage>
        <taxon>Bacteria</taxon>
        <taxon>Bacillati</taxon>
        <taxon>Bacillota</taxon>
        <taxon>Clostridia</taxon>
        <taxon>Lachnospirales</taxon>
        <taxon>Lachnospiraceae</taxon>
        <taxon>Schaedlerella</taxon>
    </lineage>
</organism>
<name>A0A3R8JKY6_9FIRM</name>
<comment type="function">
    <text evidence="2">May play the central regulatory role in sporulation. It may be an element of the effector pathway responsible for the activation of sporulation genes in response to nutritional stress. Spo0A may act in concert with spo0H (a sigma factor) to control the expression of some genes that are critical to the sporulation process.</text>
</comment>
<gene>
    <name evidence="6" type="ORF">EBB54_05525</name>
</gene>
<evidence type="ECO:0000256" key="2">
    <source>
        <dbReference type="ARBA" id="ARBA00024867"/>
    </source>
</evidence>
<proteinExistence type="predicted"/>
<feature type="domain" description="HTH LytTR-type" evidence="5">
    <location>
        <begin position="137"/>
        <end position="235"/>
    </location>
</feature>
<dbReference type="PROSITE" id="PS50110">
    <property type="entry name" value="RESPONSE_REGULATORY"/>
    <property type="match status" value="1"/>
</dbReference>
<dbReference type="Gene3D" id="3.40.50.2300">
    <property type="match status" value="1"/>
</dbReference>
<evidence type="ECO:0000313" key="7">
    <source>
        <dbReference type="Proteomes" id="UP000274920"/>
    </source>
</evidence>
<dbReference type="Gene3D" id="2.40.50.1020">
    <property type="entry name" value="LytTr DNA-binding domain"/>
    <property type="match status" value="1"/>
</dbReference>
<dbReference type="PROSITE" id="PS50930">
    <property type="entry name" value="HTH_LYTTR"/>
    <property type="match status" value="1"/>
</dbReference>
<sequence length="243" mass="27620">MIKTAICDDETKTRAYLSALIQAQPYSCEIIEYASADDCLADGCGMDLLFLDIELGRSGSGQDGMALAQKIREQDLAAQPVIIFVTGYDQYVFDAFDVGAFQYLLKPVDEKKFAQVFARAAAQVSARKNAPQKVRTLTLRTGNENKVIPWDSIYYIESSNHKVVLHLKDGEFACYAKIRDLESELQEQFFRIHKGYLVNLSYVCGYSKSEVTLTNEEKLLLSKYKYQDFVKTYLRFLKKGMDL</sequence>
<keyword evidence="6" id="KW-0238">DNA-binding</keyword>
<feature type="domain" description="Response regulatory" evidence="4">
    <location>
        <begin position="3"/>
        <end position="121"/>
    </location>
</feature>
<feature type="modified residue" description="4-aspartylphosphate" evidence="3">
    <location>
        <position position="52"/>
    </location>
</feature>
<dbReference type="SMART" id="SM00850">
    <property type="entry name" value="LytTR"/>
    <property type="match status" value="1"/>
</dbReference>
<dbReference type="SMART" id="SM00448">
    <property type="entry name" value="REC"/>
    <property type="match status" value="1"/>
</dbReference>
<protein>
    <recommendedName>
        <fullName evidence="1">Stage 0 sporulation protein A homolog</fullName>
    </recommendedName>
</protein>
<dbReference type="Proteomes" id="UP000274920">
    <property type="component" value="Unassembled WGS sequence"/>
</dbReference>
<dbReference type="InterPro" id="IPR001789">
    <property type="entry name" value="Sig_transdc_resp-reg_receiver"/>
</dbReference>
<evidence type="ECO:0000256" key="3">
    <source>
        <dbReference type="PROSITE-ProRule" id="PRU00169"/>
    </source>
</evidence>
<evidence type="ECO:0000256" key="1">
    <source>
        <dbReference type="ARBA" id="ARBA00018672"/>
    </source>
</evidence>
<accession>A0A3R8JKY6</accession>
<evidence type="ECO:0000259" key="4">
    <source>
        <dbReference type="PROSITE" id="PS50110"/>
    </source>
</evidence>
<keyword evidence="7" id="KW-1185">Reference proteome</keyword>
<dbReference type="PANTHER" id="PTHR37299:SF1">
    <property type="entry name" value="STAGE 0 SPORULATION PROTEIN A HOMOLOG"/>
    <property type="match status" value="1"/>
</dbReference>
<dbReference type="SUPFAM" id="SSF52172">
    <property type="entry name" value="CheY-like"/>
    <property type="match status" value="1"/>
</dbReference>
<dbReference type="AlphaFoldDB" id="A0A3R8JKY6"/>
<dbReference type="Pfam" id="PF00072">
    <property type="entry name" value="Response_reg"/>
    <property type="match status" value="1"/>
</dbReference>